<sequence length="253" mass="28666">MKKDGQMIKSIVISSLKAVDLADWLAFRKKVESSTCIEKSNKYKELRSKNKLAHTMSGKGYARFEEEMRVRSGGADVTRADLWIEGHKNKKGRPHSDEIARVVGRVRGLGFGVTPTSVRATTQSSILVRKLQGDFQRLEEKHEQLAELVRSQQMPSSSRQQQNNPPNLRGKKCKIFDWLCTSKLVGEGEIETDDPMHLVDDIPIGGGAYLVYVERVFEHNAFLWRNQNNWTTLDNALGEIIPWPKEAVAVIFT</sequence>
<evidence type="ECO:0000313" key="3">
    <source>
        <dbReference type="Proteomes" id="UP001417504"/>
    </source>
</evidence>
<dbReference type="AlphaFoldDB" id="A0AAP0IJM2"/>
<proteinExistence type="predicted"/>
<dbReference type="EMBL" id="JBBNAE010000006">
    <property type="protein sequence ID" value="KAK9116766.1"/>
    <property type="molecule type" value="Genomic_DNA"/>
</dbReference>
<accession>A0AAP0IJM2</accession>
<dbReference type="InterPro" id="IPR004252">
    <property type="entry name" value="Probable_transposase_24"/>
</dbReference>
<protein>
    <recommendedName>
        <fullName evidence="4">Transposase</fullName>
    </recommendedName>
</protein>
<evidence type="ECO:0000313" key="2">
    <source>
        <dbReference type="EMBL" id="KAK9116766.1"/>
    </source>
</evidence>
<dbReference type="Pfam" id="PF03004">
    <property type="entry name" value="Transposase_24"/>
    <property type="match status" value="1"/>
</dbReference>
<reference evidence="2 3" key="1">
    <citation type="submission" date="2024-01" db="EMBL/GenBank/DDBJ databases">
        <title>Genome assemblies of Stephania.</title>
        <authorList>
            <person name="Yang L."/>
        </authorList>
    </citation>
    <scope>NUCLEOTIDE SEQUENCE [LARGE SCALE GENOMIC DNA]</scope>
    <source>
        <strain evidence="2">QJT</strain>
        <tissue evidence="2">Leaf</tissue>
    </source>
</reference>
<dbReference type="PANTHER" id="PTHR33018:SF31">
    <property type="entry name" value="TRANSPOSASE, PTTA_EN_SPM, PLANT"/>
    <property type="match status" value="1"/>
</dbReference>
<keyword evidence="3" id="KW-1185">Reference proteome</keyword>
<name>A0AAP0IJM2_9MAGN</name>
<feature type="compositionally biased region" description="Low complexity" evidence="1">
    <location>
        <begin position="150"/>
        <end position="168"/>
    </location>
</feature>
<dbReference type="PANTHER" id="PTHR33018">
    <property type="entry name" value="OS10G0338966 PROTEIN-RELATED"/>
    <property type="match status" value="1"/>
</dbReference>
<organism evidence="2 3">
    <name type="scientific">Stephania japonica</name>
    <dbReference type="NCBI Taxonomy" id="461633"/>
    <lineage>
        <taxon>Eukaryota</taxon>
        <taxon>Viridiplantae</taxon>
        <taxon>Streptophyta</taxon>
        <taxon>Embryophyta</taxon>
        <taxon>Tracheophyta</taxon>
        <taxon>Spermatophyta</taxon>
        <taxon>Magnoliopsida</taxon>
        <taxon>Ranunculales</taxon>
        <taxon>Menispermaceae</taxon>
        <taxon>Menispermoideae</taxon>
        <taxon>Cissampelideae</taxon>
        <taxon>Stephania</taxon>
    </lineage>
</organism>
<gene>
    <name evidence="2" type="ORF">Sjap_015713</name>
</gene>
<evidence type="ECO:0008006" key="4">
    <source>
        <dbReference type="Google" id="ProtNLM"/>
    </source>
</evidence>
<evidence type="ECO:0000256" key="1">
    <source>
        <dbReference type="SAM" id="MobiDB-lite"/>
    </source>
</evidence>
<dbReference type="Proteomes" id="UP001417504">
    <property type="component" value="Unassembled WGS sequence"/>
</dbReference>
<comment type="caution">
    <text evidence="2">The sequence shown here is derived from an EMBL/GenBank/DDBJ whole genome shotgun (WGS) entry which is preliminary data.</text>
</comment>
<feature type="region of interest" description="Disordered" evidence="1">
    <location>
        <begin position="149"/>
        <end position="168"/>
    </location>
</feature>